<dbReference type="OrthoDB" id="1077582at2759"/>
<organism evidence="12 13">
    <name type="scientific">Morella rubra</name>
    <name type="common">Chinese bayberry</name>
    <dbReference type="NCBI Taxonomy" id="262757"/>
    <lineage>
        <taxon>Eukaryota</taxon>
        <taxon>Viridiplantae</taxon>
        <taxon>Streptophyta</taxon>
        <taxon>Embryophyta</taxon>
        <taxon>Tracheophyta</taxon>
        <taxon>Spermatophyta</taxon>
        <taxon>Magnoliopsida</taxon>
        <taxon>eudicotyledons</taxon>
        <taxon>Gunneridae</taxon>
        <taxon>Pentapetalae</taxon>
        <taxon>rosids</taxon>
        <taxon>fabids</taxon>
        <taxon>Fagales</taxon>
        <taxon>Myricaceae</taxon>
        <taxon>Morella</taxon>
    </lineage>
</organism>
<evidence type="ECO:0000313" key="12">
    <source>
        <dbReference type="EMBL" id="KAB1226994.1"/>
    </source>
</evidence>
<evidence type="ECO:0000313" key="13">
    <source>
        <dbReference type="Proteomes" id="UP000516437"/>
    </source>
</evidence>
<feature type="domain" description="Wax synthase" evidence="11">
    <location>
        <begin position="52"/>
        <end position="135"/>
    </location>
</feature>
<evidence type="ECO:0000259" key="11">
    <source>
        <dbReference type="Pfam" id="PF13813"/>
    </source>
</evidence>
<comment type="similarity">
    <text evidence="3">Belongs to the wax synthase family.</text>
</comment>
<name>A0A6A1WPA4_9ROSI</name>
<dbReference type="InterPro" id="IPR032805">
    <property type="entry name" value="Wax_synthase_dom"/>
</dbReference>
<keyword evidence="9 12" id="KW-0012">Acyltransferase</keyword>
<proteinExistence type="inferred from homology"/>
<keyword evidence="7" id="KW-0443">Lipid metabolism</keyword>
<keyword evidence="13" id="KW-1185">Reference proteome</keyword>
<dbReference type="GO" id="GO:0008374">
    <property type="term" value="F:O-acyltransferase activity"/>
    <property type="evidence" value="ECO:0007669"/>
    <property type="project" value="InterPro"/>
</dbReference>
<evidence type="ECO:0000256" key="10">
    <source>
        <dbReference type="SAM" id="Phobius"/>
    </source>
</evidence>
<reference evidence="12 13" key="1">
    <citation type="journal article" date="2019" name="Plant Biotechnol. J.">
        <title>The red bayberry genome and genetic basis of sex determination.</title>
        <authorList>
            <person name="Jia H.M."/>
            <person name="Jia H.J."/>
            <person name="Cai Q.L."/>
            <person name="Wang Y."/>
            <person name="Zhao H.B."/>
            <person name="Yang W.F."/>
            <person name="Wang G.Y."/>
            <person name="Li Y.H."/>
            <person name="Zhan D.L."/>
            <person name="Shen Y.T."/>
            <person name="Niu Q.F."/>
            <person name="Chang L."/>
            <person name="Qiu J."/>
            <person name="Zhao L."/>
            <person name="Xie H.B."/>
            <person name="Fu W.Y."/>
            <person name="Jin J."/>
            <person name="Li X.W."/>
            <person name="Jiao Y."/>
            <person name="Zhou C.C."/>
            <person name="Tu T."/>
            <person name="Chai C.Y."/>
            <person name="Gao J.L."/>
            <person name="Fan L.J."/>
            <person name="van de Weg E."/>
            <person name="Wang J.Y."/>
            <person name="Gao Z.S."/>
        </authorList>
    </citation>
    <scope>NUCLEOTIDE SEQUENCE [LARGE SCALE GENOMIC DNA]</scope>
    <source>
        <tissue evidence="12">Leaves</tissue>
    </source>
</reference>
<keyword evidence="6 10" id="KW-1133">Transmembrane helix</keyword>
<dbReference type="Pfam" id="PF13813">
    <property type="entry name" value="MBOAT_2"/>
    <property type="match status" value="1"/>
</dbReference>
<evidence type="ECO:0000256" key="7">
    <source>
        <dbReference type="ARBA" id="ARBA00023098"/>
    </source>
</evidence>
<sequence>MVTASNGFKRIHPTIVIGLYCYMVYLLPDIVLGICNAIVRGILGMELELPSDEPYLSTSLLDFWGRRWNLMVTNILQQAVYIPVRSVSESLLGTQKWAPVPAVLAAFTVSCLMHELLFFYVACVAPTWEVMWFFLLQRACLVLEFRLKKFVLSPLAPVALGSLGTIDNRVCHGHSRLVVLPTTCQERRRC</sequence>
<dbReference type="PANTHER" id="PTHR31595">
    <property type="entry name" value="LONG-CHAIN-ALCOHOL O-FATTY-ACYLTRANSFERASE 3-RELATED"/>
    <property type="match status" value="1"/>
</dbReference>
<dbReference type="GO" id="GO:0016020">
    <property type="term" value="C:membrane"/>
    <property type="evidence" value="ECO:0007669"/>
    <property type="project" value="UniProtKB-SubCell"/>
</dbReference>
<dbReference type="AlphaFoldDB" id="A0A6A1WPA4"/>
<evidence type="ECO:0000256" key="6">
    <source>
        <dbReference type="ARBA" id="ARBA00022989"/>
    </source>
</evidence>
<dbReference type="EMBL" id="RXIC02000019">
    <property type="protein sequence ID" value="KAB1226994.1"/>
    <property type="molecule type" value="Genomic_DNA"/>
</dbReference>
<dbReference type="InterPro" id="IPR044851">
    <property type="entry name" value="Wax_synthase"/>
</dbReference>
<evidence type="ECO:0000256" key="1">
    <source>
        <dbReference type="ARBA" id="ARBA00004141"/>
    </source>
</evidence>
<feature type="transmembrane region" description="Helical" evidence="10">
    <location>
        <begin position="117"/>
        <end position="136"/>
    </location>
</feature>
<comment type="subcellular location">
    <subcellularLocation>
        <location evidence="1">Membrane</location>
        <topology evidence="1">Multi-pass membrane protein</topology>
    </subcellularLocation>
</comment>
<evidence type="ECO:0000256" key="5">
    <source>
        <dbReference type="ARBA" id="ARBA00022692"/>
    </source>
</evidence>
<gene>
    <name evidence="12" type="ORF">CJ030_MR1G014984</name>
</gene>
<comment type="caution">
    <text evidence="12">The sequence shown here is derived from an EMBL/GenBank/DDBJ whole genome shotgun (WGS) entry which is preliminary data.</text>
</comment>
<evidence type="ECO:0000256" key="2">
    <source>
        <dbReference type="ARBA" id="ARBA00005179"/>
    </source>
</evidence>
<keyword evidence="8 10" id="KW-0472">Membrane</keyword>
<dbReference type="Proteomes" id="UP000516437">
    <property type="component" value="Chromosome 1"/>
</dbReference>
<dbReference type="PANTHER" id="PTHR31595:SF57">
    <property type="entry name" value="OS04G0481900 PROTEIN"/>
    <property type="match status" value="1"/>
</dbReference>
<evidence type="ECO:0000256" key="4">
    <source>
        <dbReference type="ARBA" id="ARBA00022679"/>
    </source>
</evidence>
<keyword evidence="4 12" id="KW-0808">Transferase</keyword>
<comment type="pathway">
    <text evidence="2">Secondary metabolite biosynthesis.</text>
</comment>
<keyword evidence="5 10" id="KW-0812">Transmembrane</keyword>
<dbReference type="GO" id="GO:0006629">
    <property type="term" value="P:lipid metabolic process"/>
    <property type="evidence" value="ECO:0007669"/>
    <property type="project" value="UniProtKB-KW"/>
</dbReference>
<feature type="transmembrane region" description="Helical" evidence="10">
    <location>
        <begin position="20"/>
        <end position="43"/>
    </location>
</feature>
<accession>A0A6A1WPA4</accession>
<protein>
    <submittedName>
        <fullName evidence="12">Putative long-chain-alcohol O-fatty-acyltransferase 5</fullName>
    </submittedName>
</protein>
<evidence type="ECO:0000256" key="9">
    <source>
        <dbReference type="ARBA" id="ARBA00023315"/>
    </source>
</evidence>
<evidence type="ECO:0000256" key="8">
    <source>
        <dbReference type="ARBA" id="ARBA00023136"/>
    </source>
</evidence>
<evidence type="ECO:0000256" key="3">
    <source>
        <dbReference type="ARBA" id="ARBA00007282"/>
    </source>
</evidence>